<feature type="compositionally biased region" description="Low complexity" evidence="1">
    <location>
        <begin position="148"/>
        <end position="166"/>
    </location>
</feature>
<feature type="region of interest" description="Disordered" evidence="1">
    <location>
        <begin position="141"/>
        <end position="206"/>
    </location>
</feature>
<dbReference type="GO" id="GO:0031012">
    <property type="term" value="C:extracellular matrix"/>
    <property type="evidence" value="ECO:0007669"/>
    <property type="project" value="TreeGrafter"/>
</dbReference>
<dbReference type="PANTHER" id="PTHR24023">
    <property type="entry name" value="COLLAGEN ALPHA"/>
    <property type="match status" value="1"/>
</dbReference>
<comment type="caution">
    <text evidence="2">The sequence shown here is derived from an EMBL/GenBank/DDBJ whole genome shotgun (WGS) entry which is preliminary data.</text>
</comment>
<dbReference type="InterPro" id="IPR050149">
    <property type="entry name" value="Collagen_superfamily"/>
</dbReference>
<keyword evidence="2" id="KW-0176">Collagen</keyword>
<accession>A0A0D1LZ28</accession>
<gene>
    <name evidence="2" type="ORF">ab3b_01344</name>
</gene>
<organism evidence="2 3">
    <name type="scientific">Weissella cibaria</name>
    <dbReference type="NCBI Taxonomy" id="137591"/>
    <lineage>
        <taxon>Bacteria</taxon>
        <taxon>Bacillati</taxon>
        <taxon>Bacillota</taxon>
        <taxon>Bacilli</taxon>
        <taxon>Lactobacillales</taxon>
        <taxon>Lactobacillaceae</taxon>
        <taxon>Weissella</taxon>
    </lineage>
</organism>
<dbReference type="Proteomes" id="UP000032289">
    <property type="component" value="Unassembled WGS sequence"/>
</dbReference>
<evidence type="ECO:0000313" key="3">
    <source>
        <dbReference type="Proteomes" id="UP000032289"/>
    </source>
</evidence>
<dbReference type="RefSeq" id="WP_043941313.1">
    <property type="nucleotide sequence ID" value="NZ_JWHT01000032.1"/>
</dbReference>
<dbReference type="InterPro" id="IPR008160">
    <property type="entry name" value="Collagen"/>
</dbReference>
<protein>
    <submittedName>
        <fullName evidence="2">Collagen triple helix repeat (20 copies)</fullName>
    </submittedName>
</protein>
<dbReference type="PANTHER" id="PTHR24023:SF1082">
    <property type="entry name" value="COLLAGEN TRIPLE HELIX REPEAT"/>
    <property type="match status" value="1"/>
</dbReference>
<evidence type="ECO:0000313" key="2">
    <source>
        <dbReference type="EMBL" id="KIU23767.1"/>
    </source>
</evidence>
<reference evidence="2 3" key="1">
    <citation type="journal article" date="2015" name="Microbiology (Mosc.)">
        <title>Genomics of the Weissella cibaria species with an examination of its metabolic traits.</title>
        <authorList>
            <person name="Lynch K.M."/>
            <person name="Lucid A."/>
            <person name="Arendt E.K."/>
            <person name="Sleator R.D."/>
            <person name="Lucey B."/>
            <person name="Coffey A."/>
        </authorList>
    </citation>
    <scope>NUCLEOTIDE SEQUENCE [LARGE SCALE GENOMIC DNA]</scope>
    <source>
        <strain evidence="2 3">AB3b</strain>
    </source>
</reference>
<dbReference type="AlphaFoldDB" id="A0A0D1LZ28"/>
<dbReference type="PATRIC" id="fig|137591.24.peg.1314"/>
<evidence type="ECO:0000256" key="1">
    <source>
        <dbReference type="SAM" id="MobiDB-lite"/>
    </source>
</evidence>
<dbReference type="SUPFAM" id="SSF69349">
    <property type="entry name" value="Phage fibre proteins"/>
    <property type="match status" value="1"/>
</dbReference>
<proteinExistence type="predicted"/>
<dbReference type="EMBL" id="JWHT01000032">
    <property type="protein sequence ID" value="KIU23767.1"/>
    <property type="molecule type" value="Genomic_DNA"/>
</dbReference>
<dbReference type="Gene3D" id="6.10.140.2190">
    <property type="match status" value="1"/>
</dbReference>
<sequence>MKTVKILGDTLNKVADTSTVFDFRLWNEGQAQDVTGKAVSFVIANDSGYLFDAPAVVDGNVISLDFSNKLLKQLTPDTYHMEVSVTNKDGDVEVYPSQGAIDFTVGKNLHATQGKLVPQITFDTVLASVDKKIAEYTKTITKGDKGDTGPQGPQGIQGPMGPQGPMGDKGDQGPTGPQGPKGDKGDQGPTGPVGPQGPNGNMDLSQITVGGRNLLVGTRNFDGEGWTLWNGNPIPSDFQGLTSVTAMEAWSGPKYNISFLEKQGKILSVNTQYIMSAWVNNTGTSAIDISFFARTPESSQGYPDSYIVATLPANSGWVRIASKPFQFTKTSGLSGTLRFEGGTDVQGGVLKQAGLKLEVGNVPTDWTPAPEDMPSNDANIVHKTGNETIAGDKTFVGNINFSGTFDTATVTEKGVTMTFTRFGNIVTVKGTGNYNGADVAPFVTISNGIVPSGFIPSGISLVNANWGANIGQMGFDHSGAWLHRGVYGLSKSWVVISGAWSV</sequence>
<dbReference type="Pfam" id="PF01391">
    <property type="entry name" value="Collagen"/>
    <property type="match status" value="1"/>
</dbReference>
<dbReference type="GO" id="GO:0005615">
    <property type="term" value="C:extracellular space"/>
    <property type="evidence" value="ECO:0007669"/>
    <property type="project" value="TreeGrafter"/>
</dbReference>
<name>A0A0D1LZ28_9LACO</name>